<feature type="region of interest" description="Disordered" evidence="1">
    <location>
        <begin position="1"/>
        <end position="22"/>
    </location>
</feature>
<dbReference type="EMBL" id="JAVDWU010000014">
    <property type="protein sequence ID" value="MDR7152786.1"/>
    <property type="molecule type" value="Genomic_DNA"/>
</dbReference>
<sequence length="48" mass="5314">MAHPRCAFGASPSRGRHPWPGEAGSTVALDWRHGDRLLVLSELFTELK</sequence>
<keyword evidence="3" id="KW-1185">Reference proteome</keyword>
<proteinExistence type="predicted"/>
<accession>A0ABU1WTZ7</accession>
<evidence type="ECO:0000256" key="1">
    <source>
        <dbReference type="SAM" id="MobiDB-lite"/>
    </source>
</evidence>
<protein>
    <submittedName>
        <fullName evidence="2">Uncharacterized protein</fullName>
    </submittedName>
</protein>
<evidence type="ECO:0000313" key="2">
    <source>
        <dbReference type="EMBL" id="MDR7152786.1"/>
    </source>
</evidence>
<evidence type="ECO:0000313" key="3">
    <source>
        <dbReference type="Proteomes" id="UP001265700"/>
    </source>
</evidence>
<dbReference type="Proteomes" id="UP001265700">
    <property type="component" value="Unassembled WGS sequence"/>
</dbReference>
<comment type="caution">
    <text evidence="2">The sequence shown here is derived from an EMBL/GenBank/DDBJ whole genome shotgun (WGS) entry which is preliminary data.</text>
</comment>
<gene>
    <name evidence="2" type="ORF">J2W49_004764</name>
</gene>
<reference evidence="2 3" key="1">
    <citation type="submission" date="2023-07" db="EMBL/GenBank/DDBJ databases">
        <title>Sorghum-associated microbial communities from plants grown in Nebraska, USA.</title>
        <authorList>
            <person name="Schachtman D."/>
        </authorList>
    </citation>
    <scope>NUCLEOTIDE SEQUENCE [LARGE SCALE GENOMIC DNA]</scope>
    <source>
        <strain evidence="2 3">4249</strain>
    </source>
</reference>
<organism evidence="2 3">
    <name type="scientific">Hydrogenophaga palleronii</name>
    <dbReference type="NCBI Taxonomy" id="65655"/>
    <lineage>
        <taxon>Bacteria</taxon>
        <taxon>Pseudomonadati</taxon>
        <taxon>Pseudomonadota</taxon>
        <taxon>Betaproteobacteria</taxon>
        <taxon>Burkholderiales</taxon>
        <taxon>Comamonadaceae</taxon>
        <taxon>Hydrogenophaga</taxon>
    </lineage>
</organism>
<name>A0ABU1WTZ7_9BURK</name>